<dbReference type="GO" id="GO:0005948">
    <property type="term" value="C:acetolactate synthase complex"/>
    <property type="evidence" value="ECO:0007669"/>
    <property type="project" value="TreeGrafter"/>
</dbReference>
<evidence type="ECO:0000256" key="7">
    <source>
        <dbReference type="ARBA" id="ARBA00023052"/>
    </source>
</evidence>
<feature type="domain" description="Thiamine pyrophosphate enzyme N-terminal TPP-binding" evidence="13">
    <location>
        <begin position="77"/>
        <end position="152"/>
    </location>
</feature>
<feature type="domain" description="Thiamine pyrophosphate enzyme TPP-binding" evidence="12">
    <location>
        <begin position="439"/>
        <end position="597"/>
    </location>
</feature>
<keyword evidence="8" id="KW-0100">Branched-chain amino acid biosynthesis</keyword>
<evidence type="ECO:0000259" key="13">
    <source>
        <dbReference type="Pfam" id="PF02776"/>
    </source>
</evidence>
<evidence type="ECO:0000256" key="2">
    <source>
        <dbReference type="ARBA" id="ARBA00005025"/>
    </source>
</evidence>
<dbReference type="InterPro" id="IPR029061">
    <property type="entry name" value="THDP-binding"/>
</dbReference>
<proteinExistence type="inferred from homology"/>
<reference evidence="15 16" key="1">
    <citation type="submission" date="2017-10" db="EMBL/GenBank/DDBJ databases">
        <title>The new phylogeny of genus Mycobacterium.</title>
        <authorList>
            <person name="Tortoli E."/>
            <person name="Trovato A."/>
            <person name="Cirillo D.M."/>
        </authorList>
    </citation>
    <scope>NUCLEOTIDE SEQUENCE [LARGE SCALE GENOMIC DNA]</scope>
    <source>
        <strain evidence="15 16">CCUG37673</strain>
    </source>
</reference>
<dbReference type="GO" id="GO:0030976">
    <property type="term" value="F:thiamine pyrophosphate binding"/>
    <property type="evidence" value="ECO:0007669"/>
    <property type="project" value="InterPro"/>
</dbReference>
<keyword evidence="7 10" id="KW-0786">Thiamine pyrophosphate</keyword>
<evidence type="ECO:0000313" key="14">
    <source>
        <dbReference type="EMBL" id="GFG51018.1"/>
    </source>
</evidence>
<dbReference type="UniPathway" id="UPA00047">
    <property type="reaction ID" value="UER00055"/>
</dbReference>
<dbReference type="GO" id="GO:0009097">
    <property type="term" value="P:isoleucine biosynthetic process"/>
    <property type="evidence" value="ECO:0007669"/>
    <property type="project" value="UniProtKB-UniPathway"/>
</dbReference>
<evidence type="ECO:0000256" key="6">
    <source>
        <dbReference type="ARBA" id="ARBA00022827"/>
    </source>
</evidence>
<comment type="catalytic activity">
    <reaction evidence="9">
        <text>2 pyruvate + H(+) = (2S)-2-acetolactate + CO2</text>
        <dbReference type="Rhea" id="RHEA:25249"/>
        <dbReference type="ChEBI" id="CHEBI:15361"/>
        <dbReference type="ChEBI" id="CHEBI:15378"/>
        <dbReference type="ChEBI" id="CHEBI:16526"/>
        <dbReference type="ChEBI" id="CHEBI:58476"/>
        <dbReference type="EC" id="2.2.1.6"/>
    </reaction>
</comment>
<keyword evidence="5" id="KW-0285">Flavoprotein</keyword>
<keyword evidence="15" id="KW-0378">Hydrolase</keyword>
<dbReference type="Proteomes" id="UP000465302">
    <property type="component" value="Unassembled WGS sequence"/>
</dbReference>
<evidence type="ECO:0000256" key="9">
    <source>
        <dbReference type="ARBA" id="ARBA00048670"/>
    </source>
</evidence>
<dbReference type="Gene3D" id="3.40.50.970">
    <property type="match status" value="2"/>
</dbReference>
<keyword evidence="8" id="KW-0028">Amino-acid biosynthesis</keyword>
<sequence>MVSKASAFKPPHNEPTVRLTVAQATIRFLANQYVERDGERSRFFAGCLGIFGHGNVAGIGQALLQAQVEADKAGTPSAMPYVLGRNEQAAVHTAVGYARQKDRLQTWAVTASIGPGSTNMLTGAALATINRLPVLLLPSDTFATRVSAPVLQDLEQPHDNELTVNDAFKPLSRFFDRVWRPEQLPAALIGAMRVLTDPAKTGTATIALPQDVQAEAFDWPESLFAERTWHIARPLPERSVVAKAAEIIRSAQRPLIVAGGGVIYSGATDALRAFAEHTGVPVSETQAGKGSLPYDHPQSVGAVGSTGTTAANALAADADVVIGIGTRYSDFTSASRTAFNNPDVRFVNINVASFDAVKQGGLSVVADAREALEALTDALSGYSVANEYRARTAELAKEWDDTVSAAYRVGDDGGSLSQSQVIGLANTLSDPRDVVVCAAGSMPGDLHKLWRTRDRKGYHVEYGYSCMGYEVAGGIGVKMAAPDRDVFVLVGDGSYLMMATELATAVQEGVKIIVVLVQNHGFASIGSLSESLGSQRFGTAYRYRDDQGRLAGDKLPVDLAANAASLGAEVIKVTTAAEFTDAVKVAKANEHTTVIHVETDPLIYAPDSQSWWDVPVSQTSQLESTQKAYEAYTEWKKVQRPLVKPYDAKD</sequence>
<organism evidence="15 16">
    <name type="scientific">Mycolicibacterium agri</name>
    <name type="common">Mycobacterium agri</name>
    <dbReference type="NCBI Taxonomy" id="36811"/>
    <lineage>
        <taxon>Bacteria</taxon>
        <taxon>Bacillati</taxon>
        <taxon>Actinomycetota</taxon>
        <taxon>Actinomycetes</taxon>
        <taxon>Mycobacteriales</taxon>
        <taxon>Mycobacteriaceae</taxon>
        <taxon>Mycolicibacterium</taxon>
    </lineage>
</organism>
<dbReference type="PANTHER" id="PTHR18968:SF9">
    <property type="entry name" value="3D-(3,5_4)-TRIHYDROXYCYCLOHEXANE-1,2-DIONE HYDROLASE"/>
    <property type="match status" value="1"/>
</dbReference>
<evidence type="ECO:0000259" key="11">
    <source>
        <dbReference type="Pfam" id="PF00205"/>
    </source>
</evidence>
<name>A0A2A7MUD3_MYCAG</name>
<feature type="domain" description="Thiamine pyrophosphate enzyme central" evidence="11">
    <location>
        <begin position="241"/>
        <end position="375"/>
    </location>
</feature>
<evidence type="ECO:0000256" key="4">
    <source>
        <dbReference type="ARBA" id="ARBA00013145"/>
    </source>
</evidence>
<comment type="caution">
    <text evidence="15">The sequence shown here is derived from an EMBL/GenBank/DDBJ whole genome shotgun (WGS) entry which is preliminary data.</text>
</comment>
<dbReference type="EMBL" id="BLKS01000001">
    <property type="protein sequence ID" value="GFG51018.1"/>
    <property type="molecule type" value="Genomic_DNA"/>
</dbReference>
<dbReference type="GO" id="GO:0000287">
    <property type="term" value="F:magnesium ion binding"/>
    <property type="evidence" value="ECO:0007669"/>
    <property type="project" value="InterPro"/>
</dbReference>
<dbReference type="GO" id="GO:0050660">
    <property type="term" value="F:flavin adenine dinucleotide binding"/>
    <property type="evidence" value="ECO:0007669"/>
    <property type="project" value="TreeGrafter"/>
</dbReference>
<evidence type="ECO:0000313" key="17">
    <source>
        <dbReference type="Proteomes" id="UP000465302"/>
    </source>
</evidence>
<dbReference type="OrthoDB" id="3194735at2"/>
<keyword evidence="16" id="KW-1185">Reference proteome</keyword>
<dbReference type="SUPFAM" id="SSF52467">
    <property type="entry name" value="DHS-like NAD/FAD-binding domain"/>
    <property type="match status" value="1"/>
</dbReference>
<dbReference type="GO" id="GO:0019310">
    <property type="term" value="P:inositol catabolic process"/>
    <property type="evidence" value="ECO:0007669"/>
    <property type="project" value="InterPro"/>
</dbReference>
<dbReference type="EC" id="2.2.1.6" evidence="4"/>
<reference evidence="14 17" key="2">
    <citation type="journal article" date="2019" name="Emerg. Microbes Infect.">
        <title>Comprehensive subspecies identification of 175 nontuberculous mycobacteria species based on 7547 genomic profiles.</title>
        <authorList>
            <person name="Matsumoto Y."/>
            <person name="Kinjo T."/>
            <person name="Motooka D."/>
            <person name="Nabeya D."/>
            <person name="Jung N."/>
            <person name="Uechi K."/>
            <person name="Horii T."/>
            <person name="Iida T."/>
            <person name="Fujita J."/>
            <person name="Nakamura S."/>
        </authorList>
    </citation>
    <scope>NUCLEOTIDE SEQUENCE [LARGE SCALE GENOMIC DNA]</scope>
    <source>
        <strain evidence="14 17">JCM 6377</strain>
    </source>
</reference>
<dbReference type="Pfam" id="PF02776">
    <property type="entry name" value="TPP_enzyme_N"/>
    <property type="match status" value="1"/>
</dbReference>
<dbReference type="Pfam" id="PF00205">
    <property type="entry name" value="TPP_enzyme_M"/>
    <property type="match status" value="1"/>
</dbReference>
<comment type="similarity">
    <text evidence="3 10">Belongs to the TPP enzyme family.</text>
</comment>
<dbReference type="UniPathway" id="UPA00049">
    <property type="reaction ID" value="UER00059"/>
</dbReference>
<dbReference type="GO" id="GO:0009099">
    <property type="term" value="P:L-valine biosynthetic process"/>
    <property type="evidence" value="ECO:0007669"/>
    <property type="project" value="UniProtKB-UniPathway"/>
</dbReference>
<gene>
    <name evidence="15" type="primary">iolD</name>
    <name evidence="15" type="ORF">CQY20_22320</name>
    <name evidence="14" type="ORF">MAGR_24590</name>
</gene>
<dbReference type="PROSITE" id="PS00187">
    <property type="entry name" value="TPP_ENZYMES"/>
    <property type="match status" value="1"/>
</dbReference>
<dbReference type="Proteomes" id="UP000220914">
    <property type="component" value="Unassembled WGS sequence"/>
</dbReference>
<dbReference type="InterPro" id="IPR000399">
    <property type="entry name" value="TPP-bd_CS"/>
</dbReference>
<reference evidence="14" key="3">
    <citation type="submission" date="2020-02" db="EMBL/GenBank/DDBJ databases">
        <authorList>
            <person name="Matsumoto Y."/>
            <person name="Motooka D."/>
            <person name="Nakamura S."/>
        </authorList>
    </citation>
    <scope>NUCLEOTIDE SEQUENCE</scope>
    <source>
        <strain evidence="14">JCM 6377</strain>
    </source>
</reference>
<dbReference type="CDD" id="cd07035">
    <property type="entry name" value="TPP_PYR_POX_like"/>
    <property type="match status" value="1"/>
</dbReference>
<accession>A0A2A7MUD3</accession>
<evidence type="ECO:0000256" key="3">
    <source>
        <dbReference type="ARBA" id="ARBA00007812"/>
    </source>
</evidence>
<evidence type="ECO:0000313" key="16">
    <source>
        <dbReference type="Proteomes" id="UP000220914"/>
    </source>
</evidence>
<dbReference type="CDD" id="cd02003">
    <property type="entry name" value="TPP_IolD"/>
    <property type="match status" value="1"/>
</dbReference>
<dbReference type="Pfam" id="PF02775">
    <property type="entry name" value="TPP_enzyme_C"/>
    <property type="match status" value="1"/>
</dbReference>
<evidence type="ECO:0000256" key="5">
    <source>
        <dbReference type="ARBA" id="ARBA00022630"/>
    </source>
</evidence>
<protein>
    <recommendedName>
        <fullName evidence="4">acetolactate synthase</fullName>
        <ecNumber evidence="4">2.2.1.6</ecNumber>
    </recommendedName>
</protein>
<comment type="pathway">
    <text evidence="1">Amino-acid biosynthesis; L-isoleucine biosynthesis; L-isoleucine from 2-oxobutanoate: step 1/4.</text>
</comment>
<dbReference type="EMBL" id="PDCP01000047">
    <property type="protein sequence ID" value="PEG35306.1"/>
    <property type="molecule type" value="Genomic_DNA"/>
</dbReference>
<dbReference type="InterPro" id="IPR012000">
    <property type="entry name" value="Thiamin_PyroP_enz_cen_dom"/>
</dbReference>
<dbReference type="Gene3D" id="3.40.50.1220">
    <property type="entry name" value="TPP-binding domain"/>
    <property type="match status" value="1"/>
</dbReference>
<dbReference type="GO" id="GO:0016823">
    <property type="term" value="F:hydrolase activity, acting on acid carbon-carbon bonds, in ketonic substances"/>
    <property type="evidence" value="ECO:0007669"/>
    <property type="project" value="InterPro"/>
</dbReference>
<dbReference type="InterPro" id="IPR012001">
    <property type="entry name" value="Thiamin_PyroP_enz_TPP-bd_dom"/>
</dbReference>
<dbReference type="GO" id="GO:0003984">
    <property type="term" value="F:acetolactate synthase activity"/>
    <property type="evidence" value="ECO:0007669"/>
    <property type="project" value="UniProtKB-EC"/>
</dbReference>
<dbReference type="RefSeq" id="WP_097942261.1">
    <property type="nucleotide sequence ID" value="NZ_BLKS01000001.1"/>
</dbReference>
<evidence type="ECO:0000256" key="10">
    <source>
        <dbReference type="RuleBase" id="RU362132"/>
    </source>
</evidence>
<keyword evidence="6" id="KW-0274">FAD</keyword>
<dbReference type="PANTHER" id="PTHR18968">
    <property type="entry name" value="THIAMINE PYROPHOSPHATE ENZYMES"/>
    <property type="match status" value="1"/>
</dbReference>
<evidence type="ECO:0000259" key="12">
    <source>
        <dbReference type="Pfam" id="PF02775"/>
    </source>
</evidence>
<comment type="pathway">
    <text evidence="2">Amino-acid biosynthesis; L-valine biosynthesis; L-valine from pyruvate: step 1/4.</text>
</comment>
<evidence type="ECO:0000313" key="15">
    <source>
        <dbReference type="EMBL" id="PEG35306.1"/>
    </source>
</evidence>
<dbReference type="NCBIfam" id="TIGR04377">
    <property type="entry name" value="myo_inos_iolD"/>
    <property type="match status" value="1"/>
</dbReference>
<dbReference type="InterPro" id="IPR029035">
    <property type="entry name" value="DHS-like_NAD/FAD-binding_dom"/>
</dbReference>
<dbReference type="InterPro" id="IPR045229">
    <property type="entry name" value="TPP_enz"/>
</dbReference>
<dbReference type="SUPFAM" id="SSF52518">
    <property type="entry name" value="Thiamin diphosphate-binding fold (THDP-binding)"/>
    <property type="match status" value="2"/>
</dbReference>
<evidence type="ECO:0000256" key="8">
    <source>
        <dbReference type="ARBA" id="ARBA00023304"/>
    </source>
</evidence>
<evidence type="ECO:0000256" key="1">
    <source>
        <dbReference type="ARBA" id="ARBA00004974"/>
    </source>
</evidence>
<dbReference type="InterPro" id="IPR011766">
    <property type="entry name" value="TPP_enzyme_TPP-bd"/>
</dbReference>
<dbReference type="InterPro" id="IPR030817">
    <property type="entry name" value="Myo_inos_IolD"/>
</dbReference>
<dbReference type="AlphaFoldDB" id="A0A2A7MUD3"/>